<name>A0A8E2J812_9PEZI</name>
<organism evidence="1 2">
    <name type="scientific">Lepidopterella palustris CBS 459.81</name>
    <dbReference type="NCBI Taxonomy" id="1314670"/>
    <lineage>
        <taxon>Eukaryota</taxon>
        <taxon>Fungi</taxon>
        <taxon>Dikarya</taxon>
        <taxon>Ascomycota</taxon>
        <taxon>Pezizomycotina</taxon>
        <taxon>Dothideomycetes</taxon>
        <taxon>Pleosporomycetidae</taxon>
        <taxon>Mytilinidiales</taxon>
        <taxon>Argynnaceae</taxon>
        <taxon>Lepidopterella</taxon>
    </lineage>
</organism>
<evidence type="ECO:0000313" key="1">
    <source>
        <dbReference type="EMBL" id="OCK72830.1"/>
    </source>
</evidence>
<dbReference type="EMBL" id="KV746364">
    <property type="protein sequence ID" value="OCK72830.1"/>
    <property type="molecule type" value="Genomic_DNA"/>
</dbReference>
<feature type="non-terminal residue" evidence="1">
    <location>
        <position position="78"/>
    </location>
</feature>
<proteinExistence type="predicted"/>
<protein>
    <submittedName>
        <fullName evidence="1">Uncharacterized protein</fullName>
    </submittedName>
</protein>
<dbReference type="Proteomes" id="UP000250266">
    <property type="component" value="Unassembled WGS sequence"/>
</dbReference>
<accession>A0A8E2J812</accession>
<evidence type="ECO:0000313" key="2">
    <source>
        <dbReference type="Proteomes" id="UP000250266"/>
    </source>
</evidence>
<gene>
    <name evidence="1" type="ORF">K432DRAFT_271186</name>
</gene>
<dbReference type="AlphaFoldDB" id="A0A8E2J812"/>
<reference evidence="1 2" key="1">
    <citation type="journal article" date="2016" name="Nat. Commun.">
        <title>Ectomycorrhizal ecology is imprinted in the genome of the dominant symbiotic fungus Cenococcum geophilum.</title>
        <authorList>
            <consortium name="DOE Joint Genome Institute"/>
            <person name="Peter M."/>
            <person name="Kohler A."/>
            <person name="Ohm R.A."/>
            <person name="Kuo A."/>
            <person name="Krutzmann J."/>
            <person name="Morin E."/>
            <person name="Arend M."/>
            <person name="Barry K.W."/>
            <person name="Binder M."/>
            <person name="Choi C."/>
            <person name="Clum A."/>
            <person name="Copeland A."/>
            <person name="Grisel N."/>
            <person name="Haridas S."/>
            <person name="Kipfer T."/>
            <person name="LaButti K."/>
            <person name="Lindquist E."/>
            <person name="Lipzen A."/>
            <person name="Maire R."/>
            <person name="Meier B."/>
            <person name="Mihaltcheva S."/>
            <person name="Molinier V."/>
            <person name="Murat C."/>
            <person name="Poggeler S."/>
            <person name="Quandt C.A."/>
            <person name="Sperisen C."/>
            <person name="Tritt A."/>
            <person name="Tisserant E."/>
            <person name="Crous P.W."/>
            <person name="Henrissat B."/>
            <person name="Nehls U."/>
            <person name="Egli S."/>
            <person name="Spatafora J.W."/>
            <person name="Grigoriev I.V."/>
            <person name="Martin F.M."/>
        </authorList>
    </citation>
    <scope>NUCLEOTIDE SEQUENCE [LARGE SCALE GENOMIC DNA]</scope>
    <source>
        <strain evidence="1 2">CBS 459.81</strain>
    </source>
</reference>
<keyword evidence="2" id="KW-1185">Reference proteome</keyword>
<dbReference type="OrthoDB" id="3943081at2759"/>
<sequence length="78" mass="9423">KTWRPMLKYPYLEGFKLAAMKEYKNLERRGTWKYKARLCVRSHLQTTDEETYAATLAARMFRVRMVIAAVFNLEIRQY</sequence>
<feature type="non-terminal residue" evidence="1">
    <location>
        <position position="1"/>
    </location>
</feature>